<dbReference type="KEGG" id="pmt:PMT_0238"/>
<evidence type="ECO:0000256" key="1">
    <source>
        <dbReference type="SAM" id="MobiDB-lite"/>
    </source>
</evidence>
<dbReference type="RefSeq" id="WP_011129617.1">
    <property type="nucleotide sequence ID" value="NC_005071.1"/>
</dbReference>
<sequence length="100" mass="10534">MTDPKENEEINEELSTDELKRVSGGFGENDPGVAVEQTTFTNNRNSNTLPEGSGYAAGASNPYLSQGSGSGLTKADFERANKRHGVVADENGKPCTGLVT</sequence>
<feature type="compositionally biased region" description="Polar residues" evidence="1">
    <location>
        <begin position="36"/>
        <end position="50"/>
    </location>
</feature>
<dbReference type="EMBL" id="BX548175">
    <property type="protein sequence ID" value="CAE20413.1"/>
    <property type="molecule type" value="Genomic_DNA"/>
</dbReference>
<evidence type="ECO:0000313" key="3">
    <source>
        <dbReference type="Proteomes" id="UP000001423"/>
    </source>
</evidence>
<evidence type="ECO:0000313" key="2">
    <source>
        <dbReference type="EMBL" id="CAE20413.1"/>
    </source>
</evidence>
<name>Q7V8T9_PROMM</name>
<keyword evidence="3" id="KW-1185">Reference proteome</keyword>
<reference evidence="2 3" key="1">
    <citation type="journal article" date="2003" name="Nature">
        <title>Genome divergence in two Prochlorococcus ecotypes reflects oceanic niche differentiation.</title>
        <authorList>
            <person name="Rocap G."/>
            <person name="Larimer F.W."/>
            <person name="Lamerdin J.E."/>
            <person name="Malfatti S."/>
            <person name="Chain P."/>
            <person name="Ahlgren N.A."/>
            <person name="Arellano A."/>
            <person name="Coleman M."/>
            <person name="Hauser L."/>
            <person name="Hess W.R."/>
            <person name="Johnson Z.I."/>
            <person name="Land M.L."/>
            <person name="Lindell D."/>
            <person name="Post A.F."/>
            <person name="Regala W."/>
            <person name="Shah M."/>
            <person name="Shaw S.L."/>
            <person name="Steglich C."/>
            <person name="Sullivan M.B."/>
            <person name="Ting C.S."/>
            <person name="Tolonen A."/>
            <person name="Webb E.A."/>
            <person name="Zinser E.R."/>
            <person name="Chisholm S.W."/>
        </authorList>
    </citation>
    <scope>NUCLEOTIDE SEQUENCE [LARGE SCALE GENOMIC DNA]</scope>
    <source>
        <strain evidence="3">MIT 9313</strain>
    </source>
</reference>
<feature type="region of interest" description="Disordered" evidence="1">
    <location>
        <begin position="1"/>
        <end position="71"/>
    </location>
</feature>
<dbReference type="AlphaFoldDB" id="Q7V8T9"/>
<dbReference type="HOGENOM" id="CLU_2303469_0_0_3"/>
<protein>
    <submittedName>
        <fullName evidence="2">Possible DNA polymerase III beta subunit, cent</fullName>
    </submittedName>
</protein>
<dbReference type="Proteomes" id="UP000001423">
    <property type="component" value="Chromosome"/>
</dbReference>
<proteinExistence type="predicted"/>
<accession>Q7V8T9</accession>
<organism evidence="2 3">
    <name type="scientific">Prochlorococcus marinus (strain MIT 9313)</name>
    <dbReference type="NCBI Taxonomy" id="74547"/>
    <lineage>
        <taxon>Bacteria</taxon>
        <taxon>Bacillati</taxon>
        <taxon>Cyanobacteriota</taxon>
        <taxon>Cyanophyceae</taxon>
        <taxon>Synechococcales</taxon>
        <taxon>Prochlorococcaceae</taxon>
        <taxon>Prochlorococcus</taxon>
    </lineage>
</organism>
<gene>
    <name evidence="2" type="ordered locus">PMT_0238</name>
</gene>